<dbReference type="InterPro" id="IPR036390">
    <property type="entry name" value="WH_DNA-bd_sf"/>
</dbReference>
<dbReference type="InterPro" id="IPR016158">
    <property type="entry name" value="Cullin_homology"/>
</dbReference>
<dbReference type="SMART" id="SM00884">
    <property type="entry name" value="Cullin_Nedd8"/>
    <property type="match status" value="1"/>
</dbReference>
<evidence type="ECO:0000256" key="2">
    <source>
        <dbReference type="ARBA" id="ARBA00006019"/>
    </source>
</evidence>
<evidence type="ECO:0000256" key="5">
    <source>
        <dbReference type="ARBA" id="ARBA00022843"/>
    </source>
</evidence>
<reference evidence="10 11" key="1">
    <citation type="submission" date="2024-10" db="EMBL/GenBank/DDBJ databases">
        <authorList>
            <person name="Kim D."/>
        </authorList>
    </citation>
    <scope>NUCLEOTIDE SEQUENCE [LARGE SCALE GENOMIC DNA]</scope>
    <source>
        <strain evidence="10">BH-2024</strain>
    </source>
</reference>
<evidence type="ECO:0000256" key="6">
    <source>
        <dbReference type="PROSITE-ProRule" id="PRU00330"/>
    </source>
</evidence>
<keyword evidence="4" id="KW-0833">Ubl conjugation pathway</keyword>
<dbReference type="InterPro" id="IPR019559">
    <property type="entry name" value="Cullin_neddylation_domain"/>
</dbReference>
<dbReference type="Gene3D" id="1.10.10.10">
    <property type="entry name" value="Winged helix-like DNA-binding domain superfamily/Winged helix DNA-binding domain"/>
    <property type="match status" value="1"/>
</dbReference>
<dbReference type="AlphaFoldDB" id="A0ABD2HV38"/>
<keyword evidence="3" id="KW-1017">Isopeptide bond</keyword>
<dbReference type="Gene3D" id="1.20.1310.10">
    <property type="entry name" value="Cullin Repeats"/>
    <property type="match status" value="4"/>
</dbReference>
<sequence>MNRKKVEVLQKCRKRKFLDNSDSEDETISDHREENDENFEEERSIINFELGKTQKGGICLWREGFRFTQKQKNLWRCAVRSCLARVTIVRGDNDSMAGFLGETDHNHLPEPQKQQAETRRQKILECVQVEPRTKPRQLLAEVRRSTADETYVAMGSDNALNCLMRRQKRKILGNVDCADPLAFVIPEKLRIKNGEDIVLYDSRTVRIGEKDVVLVFGSEREQCFVVGASVNQRMCIGVWGLLPGKHRRYYEEVLNFLRSRISPAAPRKVICDFEKAEMNAVSAVFPATNILCCMFHYGQNLYRKMKALKLVQIYGEQSIHGEAVRNSFSNLRQESVQRHCRQPPCWDGSVFPLHARTYIGMTQRQLLDGVNAFGVRMDVHSEQTSFSSFAGTSFSSVASDHTYTRQPVKFGIDSPAPSTPPWPSTVDQNSSFLMNNHPVRFDTIWRDLSPGLESIFKTQERMAPQRYMEYYTMVFNYCTTNEQSNSFTHETTNNRARRGNRGTPAGTAGAEFVGEELYTRLRHYVEDYARKLLQECQRLSGDQLLDYYTEQWIKFQFSSTVANGIFSYLNRHWIKRNIDEATRPGILEVYNLAVSIWKSVIFDELHHNITSAALALVEKDRNGERITTRLISGVVASYIELGINELDPAPVVGQQPQQQNSVVHRPSVKYQVYRNNFEQRFLEDTRNFYTTESNEFLQSNSVNVPDYMKKVEKRLSEERDRCQLYLDNTTMDSLMEACDTALIKQHLELFHDKFEPLLSRQQNDHLGRMYTLCSRVPNGLTKLKVSLKEYIGQEGKAAIQQIAREAFNNPKQYINCILEKHKLYNRLVVDSFKTDHGFVQAMDCAFRKFINSNAITEMARNASKSSQLLVLYSDQLLRKGARAEDEKMDEYLEQVMTVFKYIDDKDMFHAFFHKFLCKRLVYDTSASEEQERCMIAKLKHMCGFEYTSKLERLLTDVALSRDQTEQYKTSNVDFSVIVVMSNVWPLGQPVQFEIPRPLLDCIDSYTQYYINRFNGCKLTWALQMCRGELVSTSKTFDKKYSFLCNTQQIAILMKYNEGDDTYTLGQLHVALGTDFPADQLCAVVQSLVKTNLLKLTSADGTALTEIKLNDNEQKFTFNPGFQSRKLKVDLVRAMSSARETKKESEDVQKTVDEDRKLVIQAAIVRIMKMRKSLKHQLLVAEVLNQLTTRFQPKVPIIKKCIDSLIEKEYLKGSEEDRDLYEYLA</sequence>
<dbReference type="FunFam" id="1.20.1310.10:FF:000002">
    <property type="entry name" value="cullin-3 isoform X1"/>
    <property type="match status" value="1"/>
</dbReference>
<organism evidence="10 11">
    <name type="scientific">Heterodera trifolii</name>
    <dbReference type="NCBI Taxonomy" id="157864"/>
    <lineage>
        <taxon>Eukaryota</taxon>
        <taxon>Metazoa</taxon>
        <taxon>Ecdysozoa</taxon>
        <taxon>Nematoda</taxon>
        <taxon>Chromadorea</taxon>
        <taxon>Rhabditida</taxon>
        <taxon>Tylenchina</taxon>
        <taxon>Tylenchomorpha</taxon>
        <taxon>Tylenchoidea</taxon>
        <taxon>Heteroderidae</taxon>
        <taxon>Heteroderinae</taxon>
        <taxon>Heterodera</taxon>
    </lineage>
</organism>
<dbReference type="SMART" id="SM00182">
    <property type="entry name" value="CULLIN"/>
    <property type="match status" value="1"/>
</dbReference>
<proteinExistence type="inferred from homology"/>
<dbReference type="InterPro" id="IPR016159">
    <property type="entry name" value="Cullin_repeat-like_dom_sf"/>
</dbReference>
<dbReference type="FunFam" id="1.20.1310.10:FF:000019">
    <property type="entry name" value="Cullin 1"/>
    <property type="match status" value="1"/>
</dbReference>
<dbReference type="GO" id="GO:0043066">
    <property type="term" value="P:negative regulation of apoptotic process"/>
    <property type="evidence" value="ECO:0007669"/>
    <property type="project" value="UniProtKB-ARBA"/>
</dbReference>
<dbReference type="Pfam" id="PF10551">
    <property type="entry name" value="MULE"/>
    <property type="match status" value="1"/>
</dbReference>
<keyword evidence="5" id="KW-0832">Ubl conjugation</keyword>
<feature type="domain" description="Cullin family profile" evidence="9">
    <location>
        <begin position="864"/>
        <end position="1088"/>
    </location>
</feature>
<dbReference type="PROSITE" id="PS50069">
    <property type="entry name" value="CULLIN_2"/>
    <property type="match status" value="1"/>
</dbReference>
<feature type="region of interest" description="Disordered" evidence="8">
    <location>
        <begin position="486"/>
        <end position="506"/>
    </location>
</feature>
<evidence type="ECO:0000256" key="4">
    <source>
        <dbReference type="ARBA" id="ARBA00022786"/>
    </source>
</evidence>
<gene>
    <name evidence="10" type="ORF">niasHT_032637</name>
</gene>
<dbReference type="Pfam" id="PF26557">
    <property type="entry name" value="Cullin_AB"/>
    <property type="match status" value="1"/>
</dbReference>
<dbReference type="Pfam" id="PF00888">
    <property type="entry name" value="Cullin"/>
    <property type="match status" value="1"/>
</dbReference>
<dbReference type="FunFam" id="1.10.10.10:FF:000014">
    <property type="entry name" value="Cullin 1"/>
    <property type="match status" value="1"/>
</dbReference>
<comment type="similarity">
    <text evidence="2 6 7">Belongs to the cullin family.</text>
</comment>
<accession>A0ABD2HV38</accession>
<dbReference type="EMBL" id="JBICBT010001338">
    <property type="protein sequence ID" value="KAL3072224.1"/>
    <property type="molecule type" value="Genomic_DNA"/>
</dbReference>
<comment type="pathway">
    <text evidence="1">Protein modification; protein ubiquitination.</text>
</comment>
<protein>
    <recommendedName>
        <fullName evidence="9">Cullin family profile domain-containing protein</fullName>
    </recommendedName>
</protein>
<dbReference type="FunFam" id="1.20.1310.10:FF:000011">
    <property type="entry name" value="Cullin 1"/>
    <property type="match status" value="1"/>
</dbReference>
<dbReference type="InterPro" id="IPR036388">
    <property type="entry name" value="WH-like_DNA-bd_sf"/>
</dbReference>
<dbReference type="Gene3D" id="3.30.230.130">
    <property type="entry name" value="Cullin, Chain C, Domain 2"/>
    <property type="match status" value="1"/>
</dbReference>
<dbReference type="GO" id="GO:1902532">
    <property type="term" value="P:negative regulation of intracellular signal transduction"/>
    <property type="evidence" value="ECO:0007669"/>
    <property type="project" value="UniProtKB-ARBA"/>
</dbReference>
<evidence type="ECO:0000313" key="10">
    <source>
        <dbReference type="EMBL" id="KAL3072224.1"/>
    </source>
</evidence>
<name>A0ABD2HV38_9BILA</name>
<evidence type="ECO:0000256" key="1">
    <source>
        <dbReference type="ARBA" id="ARBA00004906"/>
    </source>
</evidence>
<dbReference type="SUPFAM" id="SSF75632">
    <property type="entry name" value="Cullin homology domain"/>
    <property type="match status" value="1"/>
</dbReference>
<evidence type="ECO:0000259" key="9">
    <source>
        <dbReference type="PROSITE" id="PS50069"/>
    </source>
</evidence>
<dbReference type="FunFam" id="1.20.1310.10:FF:000023">
    <property type="entry name" value="cullin-1"/>
    <property type="match status" value="1"/>
</dbReference>
<dbReference type="InterPro" id="IPR059120">
    <property type="entry name" value="Cullin-like_AB"/>
</dbReference>
<dbReference type="InterPro" id="IPR036317">
    <property type="entry name" value="Cullin_homology_sf"/>
</dbReference>
<evidence type="ECO:0000313" key="11">
    <source>
        <dbReference type="Proteomes" id="UP001620626"/>
    </source>
</evidence>
<dbReference type="InterPro" id="IPR018289">
    <property type="entry name" value="MULE_transposase_dom"/>
</dbReference>
<dbReference type="PANTHER" id="PTHR11932">
    <property type="entry name" value="CULLIN"/>
    <property type="match status" value="1"/>
</dbReference>
<dbReference type="SUPFAM" id="SSF46785">
    <property type="entry name" value="Winged helix' DNA-binding domain"/>
    <property type="match status" value="1"/>
</dbReference>
<dbReference type="Proteomes" id="UP001620626">
    <property type="component" value="Unassembled WGS sequence"/>
</dbReference>
<evidence type="ECO:0000256" key="8">
    <source>
        <dbReference type="SAM" id="MobiDB-lite"/>
    </source>
</evidence>
<feature type="region of interest" description="Disordered" evidence="8">
    <location>
        <begin position="20"/>
        <end position="40"/>
    </location>
</feature>
<dbReference type="Pfam" id="PF10557">
    <property type="entry name" value="Cullin_Nedd8"/>
    <property type="match status" value="1"/>
</dbReference>
<evidence type="ECO:0000256" key="3">
    <source>
        <dbReference type="ARBA" id="ARBA00022499"/>
    </source>
</evidence>
<comment type="caution">
    <text evidence="10">The sequence shown here is derived from an EMBL/GenBank/DDBJ whole genome shotgun (WGS) entry which is preliminary data.</text>
</comment>
<dbReference type="InterPro" id="IPR045093">
    <property type="entry name" value="Cullin"/>
</dbReference>
<dbReference type="GO" id="GO:0019005">
    <property type="term" value="C:SCF ubiquitin ligase complex"/>
    <property type="evidence" value="ECO:0007669"/>
    <property type="project" value="UniProtKB-ARBA"/>
</dbReference>
<evidence type="ECO:0000256" key="7">
    <source>
        <dbReference type="RuleBase" id="RU003829"/>
    </source>
</evidence>
<dbReference type="GO" id="GO:0010564">
    <property type="term" value="P:regulation of cell cycle process"/>
    <property type="evidence" value="ECO:0007669"/>
    <property type="project" value="UniProtKB-ARBA"/>
</dbReference>
<dbReference type="SUPFAM" id="SSF74788">
    <property type="entry name" value="Cullin repeat-like"/>
    <property type="match status" value="1"/>
</dbReference>
<dbReference type="InterPro" id="IPR001373">
    <property type="entry name" value="Cullin_N"/>
</dbReference>
<keyword evidence="11" id="KW-1185">Reference proteome</keyword>
<dbReference type="Gene3D" id="2.20.25.240">
    <property type="match status" value="1"/>
</dbReference>